<dbReference type="InterPro" id="IPR036322">
    <property type="entry name" value="WD40_repeat_dom_sf"/>
</dbReference>
<keyword evidence="4" id="KW-0833">Ubl conjugation pathway</keyword>
<evidence type="ECO:0000259" key="6">
    <source>
        <dbReference type="Pfam" id="PF12894"/>
    </source>
</evidence>
<dbReference type="InterPro" id="IPR024977">
    <property type="entry name" value="Apc4-like_WD40_dom"/>
</dbReference>
<dbReference type="GO" id="GO:0070979">
    <property type="term" value="P:protein K11-linked ubiquitination"/>
    <property type="evidence" value="ECO:0007669"/>
    <property type="project" value="TreeGrafter"/>
</dbReference>
<dbReference type="Gene3D" id="2.130.10.10">
    <property type="entry name" value="YVTN repeat-like/Quinoprotein amine dehydrogenase"/>
    <property type="match status" value="1"/>
</dbReference>
<dbReference type="InterPro" id="IPR015943">
    <property type="entry name" value="WD40/YVTN_repeat-like_dom_sf"/>
</dbReference>
<dbReference type="PANTHER" id="PTHR13260:SF0">
    <property type="entry name" value="ANAPHASE-PROMOTING COMPLEX SUBUNIT 4"/>
    <property type="match status" value="1"/>
</dbReference>
<dbReference type="SUPFAM" id="SSF50978">
    <property type="entry name" value="WD40 repeat-like"/>
    <property type="match status" value="1"/>
</dbReference>
<dbReference type="AlphaFoldDB" id="A0A9W6YQ81"/>
<keyword evidence="2" id="KW-0132">Cell division</keyword>
<keyword evidence="5" id="KW-0131">Cell cycle</keyword>
<evidence type="ECO:0000256" key="1">
    <source>
        <dbReference type="ARBA" id="ARBA00016067"/>
    </source>
</evidence>
<dbReference type="InterPro" id="IPR024789">
    <property type="entry name" value="APC4"/>
</dbReference>
<reference evidence="8" key="1">
    <citation type="submission" date="2023-04" db="EMBL/GenBank/DDBJ databases">
        <title>Ambrosiozyma monospora NBRC 1965.</title>
        <authorList>
            <person name="Ichikawa N."/>
            <person name="Sato H."/>
            <person name="Tonouchi N."/>
        </authorList>
    </citation>
    <scope>NUCLEOTIDE SEQUENCE</scope>
    <source>
        <strain evidence="8">NBRC 1965</strain>
    </source>
</reference>
<dbReference type="InterPro" id="IPR024790">
    <property type="entry name" value="APC4_long_dom"/>
</dbReference>
<proteinExistence type="predicted"/>
<evidence type="ECO:0000256" key="5">
    <source>
        <dbReference type="ARBA" id="ARBA00023306"/>
    </source>
</evidence>
<gene>
    <name evidence="8" type="ORF">Amon01_000235700</name>
</gene>
<evidence type="ECO:0000313" key="9">
    <source>
        <dbReference type="Proteomes" id="UP001165063"/>
    </source>
</evidence>
<dbReference type="EMBL" id="BSXU01000845">
    <property type="protein sequence ID" value="GMG21931.1"/>
    <property type="molecule type" value="Genomic_DNA"/>
</dbReference>
<keyword evidence="9" id="KW-1185">Reference proteome</keyword>
<dbReference type="Pfam" id="PF12894">
    <property type="entry name" value="ANAPC4_WD40"/>
    <property type="match status" value="1"/>
</dbReference>
<accession>A0A9W6YQ81</accession>
<feature type="domain" description="Anaphase-promoting complex subunit 4 long" evidence="7">
    <location>
        <begin position="233"/>
        <end position="433"/>
    </location>
</feature>
<evidence type="ECO:0000313" key="8">
    <source>
        <dbReference type="EMBL" id="GMG21931.1"/>
    </source>
</evidence>
<comment type="caution">
    <text evidence="8">The sequence shown here is derived from an EMBL/GenBank/DDBJ whole genome shotgun (WGS) entry which is preliminary data.</text>
</comment>
<keyword evidence="3" id="KW-0498">Mitosis</keyword>
<feature type="domain" description="Anaphase-promoting complex subunit 4-like WD40" evidence="6">
    <location>
        <begin position="26"/>
        <end position="115"/>
    </location>
</feature>
<dbReference type="GO" id="GO:0034399">
    <property type="term" value="C:nuclear periphery"/>
    <property type="evidence" value="ECO:0007669"/>
    <property type="project" value="TreeGrafter"/>
</dbReference>
<dbReference type="Proteomes" id="UP001165063">
    <property type="component" value="Unassembled WGS sequence"/>
</dbReference>
<protein>
    <recommendedName>
        <fullName evidence="1">Anaphase-promoting complex subunit 4</fullName>
    </recommendedName>
</protein>
<dbReference type="GO" id="GO:0031145">
    <property type="term" value="P:anaphase-promoting complex-dependent catabolic process"/>
    <property type="evidence" value="ECO:0007669"/>
    <property type="project" value="InterPro"/>
</dbReference>
<dbReference type="PANTHER" id="PTHR13260">
    <property type="entry name" value="ANAPHASE PROMOTING COMPLEX SUBUNIT 4 APC4"/>
    <property type="match status" value="1"/>
</dbReference>
<evidence type="ECO:0000259" key="7">
    <source>
        <dbReference type="Pfam" id="PF12896"/>
    </source>
</evidence>
<evidence type="ECO:0000256" key="3">
    <source>
        <dbReference type="ARBA" id="ARBA00022776"/>
    </source>
</evidence>
<evidence type="ECO:0000256" key="4">
    <source>
        <dbReference type="ARBA" id="ARBA00022786"/>
    </source>
</evidence>
<sequence>MSEEDLKILAKDKFAFAISSAKNFQICPTMDLISFQFSGTTIWVYRLQHTKVWNIELPNDDDSDEEIESMCWRPDGKIFAIVTNKGSITLYDSSNGDPIMNSKIDKNVECCNWLKQESLSSSVNGSGNAKMLDLSLFDVNVSESLPKLVSASSDSKKLIVDEHVMKSEESELDFLLVGSEGQLITIIIFGVFTIDDFQLPQLVDQHASILAIESTSDLSSHLVLAEGMSGISLLKLETNFVETFGRYLPVISQTCSKLVGLLVYIKESIDQLIADYKPFTDYTTRILDLLATEIEEKTSEQDVDPIYELRDLLLTGILTEPTKTWLTDYLGDRGIKRWTKLGKQYFEGSRKVIFHRFILSLEHMIVSLTELLGLARWKENETKLGLDEVMISNAIEISGNLLKHCYRVMTHLNEEQKHFESLIDWLNGILMDVTADEKSTEPVHTRNVIHFLNSYIPKINNNVKFSSLFEALNNQFSDMFKKVKNTMREGMCSEKIVTVGEFGASDVQMKLISWSEKKNVGIVWITREDRVEFVKFDTDILTIEKIDIQFKELVGPAKMISSNTVITDDDKSALILLTYKFGVLEQSKLVKVEFNMVGQWNTTVTKEITFDYKVFGFIPKYITSNRGIVCLLDTTRQNYAVVQV</sequence>
<dbReference type="GO" id="GO:0005680">
    <property type="term" value="C:anaphase-promoting complex"/>
    <property type="evidence" value="ECO:0007669"/>
    <property type="project" value="InterPro"/>
</dbReference>
<dbReference type="GO" id="GO:0051301">
    <property type="term" value="P:cell division"/>
    <property type="evidence" value="ECO:0007669"/>
    <property type="project" value="UniProtKB-KW"/>
</dbReference>
<organism evidence="8 9">
    <name type="scientific">Ambrosiozyma monospora</name>
    <name type="common">Yeast</name>
    <name type="synonym">Endomycopsis monosporus</name>
    <dbReference type="NCBI Taxonomy" id="43982"/>
    <lineage>
        <taxon>Eukaryota</taxon>
        <taxon>Fungi</taxon>
        <taxon>Dikarya</taxon>
        <taxon>Ascomycota</taxon>
        <taxon>Saccharomycotina</taxon>
        <taxon>Pichiomycetes</taxon>
        <taxon>Pichiales</taxon>
        <taxon>Pichiaceae</taxon>
        <taxon>Ambrosiozyma</taxon>
    </lineage>
</organism>
<dbReference type="Pfam" id="PF12896">
    <property type="entry name" value="ANAPC4"/>
    <property type="match status" value="1"/>
</dbReference>
<evidence type="ECO:0000256" key="2">
    <source>
        <dbReference type="ARBA" id="ARBA00022618"/>
    </source>
</evidence>
<name>A0A9W6YQ81_AMBMO</name>
<dbReference type="OrthoDB" id="2110451at2759"/>